<accession>A0A6G3TG57</accession>
<evidence type="ECO:0000313" key="2">
    <source>
        <dbReference type="Proteomes" id="UP000475666"/>
    </source>
</evidence>
<reference evidence="1 2" key="1">
    <citation type="submission" date="2020-01" db="EMBL/GenBank/DDBJ databases">
        <title>Insect and environment-associated Actinomycetes.</title>
        <authorList>
            <person name="Currrie C."/>
            <person name="Chevrette M."/>
            <person name="Carlson C."/>
            <person name="Stubbendieck R."/>
            <person name="Wendt-Pienkowski E."/>
        </authorList>
    </citation>
    <scope>NUCLEOTIDE SEQUENCE [LARGE SCALE GENOMIC DNA]</scope>
    <source>
        <strain evidence="1 2">SID7739</strain>
    </source>
</reference>
<dbReference type="EMBL" id="JAAGMQ010000526">
    <property type="protein sequence ID" value="NEC35001.1"/>
    <property type="molecule type" value="Genomic_DNA"/>
</dbReference>
<gene>
    <name evidence="1" type="ORF">G3I66_17805</name>
</gene>
<sequence>MFHSTSRYAGAGTYEVTRPDGTVVLATRLPLPTAVPVAGWHRRTEGERLDLLAGHYLEDPTASWMLGLANGAMVLDALAVRDLVAVPRRA</sequence>
<protein>
    <submittedName>
        <fullName evidence="1">Uncharacterized protein</fullName>
    </submittedName>
</protein>
<dbReference type="AlphaFoldDB" id="A0A6G3TG57"/>
<dbReference type="GeneID" id="91389432"/>
<dbReference type="RefSeq" id="WP_164275485.1">
    <property type="nucleotide sequence ID" value="NZ_JAAGMQ010000526.1"/>
</dbReference>
<evidence type="ECO:0000313" key="1">
    <source>
        <dbReference type="EMBL" id="NEC35001.1"/>
    </source>
</evidence>
<proteinExistence type="predicted"/>
<organism evidence="1 2">
    <name type="scientific">Streptomyces rubrogriseus</name>
    <dbReference type="NCBI Taxonomy" id="194673"/>
    <lineage>
        <taxon>Bacteria</taxon>
        <taxon>Bacillati</taxon>
        <taxon>Actinomycetota</taxon>
        <taxon>Actinomycetes</taxon>
        <taxon>Kitasatosporales</taxon>
        <taxon>Streptomycetaceae</taxon>
        <taxon>Streptomyces</taxon>
        <taxon>Streptomyces violaceoruber group</taxon>
    </lineage>
</organism>
<comment type="caution">
    <text evidence="1">The sequence shown here is derived from an EMBL/GenBank/DDBJ whole genome shotgun (WGS) entry which is preliminary data.</text>
</comment>
<dbReference type="Proteomes" id="UP000475666">
    <property type="component" value="Unassembled WGS sequence"/>
</dbReference>
<name>A0A6G3TG57_9ACTN</name>